<evidence type="ECO:0000313" key="2">
    <source>
        <dbReference type="Proteomes" id="UP000612585"/>
    </source>
</evidence>
<proteinExistence type="predicted"/>
<reference evidence="1" key="1">
    <citation type="submission" date="2021-01" db="EMBL/GenBank/DDBJ databases">
        <title>Whole genome shotgun sequence of Virgisporangium aurantiacum NBRC 16421.</title>
        <authorList>
            <person name="Komaki H."/>
            <person name="Tamura T."/>
        </authorList>
    </citation>
    <scope>NUCLEOTIDE SEQUENCE</scope>
    <source>
        <strain evidence="1">NBRC 16421</strain>
    </source>
</reference>
<keyword evidence="2" id="KW-1185">Reference proteome</keyword>
<accession>A0A8J4E7V9</accession>
<dbReference type="Proteomes" id="UP000612585">
    <property type="component" value="Unassembled WGS sequence"/>
</dbReference>
<name>A0A8J4E7V9_9ACTN</name>
<sequence length="73" mass="7263">MGALTFMLVPGASGIRGIQLRRTAASPVCPGAVPVESGNLTDVRASSRAIEPLSAPDAPALSAAEADICGRCA</sequence>
<evidence type="ECO:0000313" key="1">
    <source>
        <dbReference type="EMBL" id="GIJ64976.1"/>
    </source>
</evidence>
<gene>
    <name evidence="1" type="ORF">Vau01_124920</name>
</gene>
<dbReference type="EMBL" id="BOPG01000143">
    <property type="protein sequence ID" value="GIJ64976.1"/>
    <property type="molecule type" value="Genomic_DNA"/>
</dbReference>
<dbReference type="AlphaFoldDB" id="A0A8J4E7V9"/>
<protein>
    <submittedName>
        <fullName evidence="1">Uncharacterized protein</fullName>
    </submittedName>
</protein>
<comment type="caution">
    <text evidence="1">The sequence shown here is derived from an EMBL/GenBank/DDBJ whole genome shotgun (WGS) entry which is preliminary data.</text>
</comment>
<organism evidence="1 2">
    <name type="scientific">Virgisporangium aurantiacum</name>
    <dbReference type="NCBI Taxonomy" id="175570"/>
    <lineage>
        <taxon>Bacteria</taxon>
        <taxon>Bacillati</taxon>
        <taxon>Actinomycetota</taxon>
        <taxon>Actinomycetes</taxon>
        <taxon>Micromonosporales</taxon>
        <taxon>Micromonosporaceae</taxon>
        <taxon>Virgisporangium</taxon>
    </lineage>
</organism>